<dbReference type="AlphaFoldDB" id="A0A8R7P045"/>
<name>A0A8R7P045_TRIUA</name>
<accession>A0A8R7P045</accession>
<dbReference type="EnsemblPlants" id="TuG1812G0100001532.01.T01">
    <property type="protein sequence ID" value="TuG1812G0100001532.01.T01.cds374413"/>
    <property type="gene ID" value="TuG1812G0100001532.01"/>
</dbReference>
<keyword evidence="2" id="KW-1185">Reference proteome</keyword>
<organism evidence="1 2">
    <name type="scientific">Triticum urartu</name>
    <name type="common">Red wild einkorn</name>
    <name type="synonym">Crithodium urartu</name>
    <dbReference type="NCBI Taxonomy" id="4572"/>
    <lineage>
        <taxon>Eukaryota</taxon>
        <taxon>Viridiplantae</taxon>
        <taxon>Streptophyta</taxon>
        <taxon>Embryophyta</taxon>
        <taxon>Tracheophyta</taxon>
        <taxon>Spermatophyta</taxon>
        <taxon>Magnoliopsida</taxon>
        <taxon>Liliopsida</taxon>
        <taxon>Poales</taxon>
        <taxon>Poaceae</taxon>
        <taxon>BOP clade</taxon>
        <taxon>Pooideae</taxon>
        <taxon>Triticodae</taxon>
        <taxon>Triticeae</taxon>
        <taxon>Triticinae</taxon>
        <taxon>Triticum</taxon>
    </lineage>
</organism>
<sequence>MNQRAAHSAKQPTRDFSYSVMASLPTALPLQIGEMRPHCWATQDPPLKRMAQPRSGLAYKSIPFQTLVMDEQAT</sequence>
<evidence type="ECO:0000313" key="1">
    <source>
        <dbReference type="EnsemblPlants" id="TuG1812G0100001532.01.T01.cds374413"/>
    </source>
</evidence>
<reference evidence="1" key="3">
    <citation type="submission" date="2022-06" db="UniProtKB">
        <authorList>
            <consortium name="EnsemblPlants"/>
        </authorList>
    </citation>
    <scope>IDENTIFICATION</scope>
</reference>
<reference evidence="2" key="1">
    <citation type="journal article" date="2013" name="Nature">
        <title>Draft genome of the wheat A-genome progenitor Triticum urartu.</title>
        <authorList>
            <person name="Ling H.Q."/>
            <person name="Zhao S."/>
            <person name="Liu D."/>
            <person name="Wang J."/>
            <person name="Sun H."/>
            <person name="Zhang C."/>
            <person name="Fan H."/>
            <person name="Li D."/>
            <person name="Dong L."/>
            <person name="Tao Y."/>
            <person name="Gao C."/>
            <person name="Wu H."/>
            <person name="Li Y."/>
            <person name="Cui Y."/>
            <person name="Guo X."/>
            <person name="Zheng S."/>
            <person name="Wang B."/>
            <person name="Yu K."/>
            <person name="Liang Q."/>
            <person name="Yang W."/>
            <person name="Lou X."/>
            <person name="Chen J."/>
            <person name="Feng M."/>
            <person name="Jian J."/>
            <person name="Zhang X."/>
            <person name="Luo G."/>
            <person name="Jiang Y."/>
            <person name="Liu J."/>
            <person name="Wang Z."/>
            <person name="Sha Y."/>
            <person name="Zhang B."/>
            <person name="Wu H."/>
            <person name="Tang D."/>
            <person name="Shen Q."/>
            <person name="Xue P."/>
            <person name="Zou S."/>
            <person name="Wang X."/>
            <person name="Liu X."/>
            <person name="Wang F."/>
            <person name="Yang Y."/>
            <person name="An X."/>
            <person name="Dong Z."/>
            <person name="Zhang K."/>
            <person name="Zhang X."/>
            <person name="Luo M.C."/>
            <person name="Dvorak J."/>
            <person name="Tong Y."/>
            <person name="Wang J."/>
            <person name="Yang H."/>
            <person name="Li Z."/>
            <person name="Wang D."/>
            <person name="Zhang A."/>
            <person name="Wang J."/>
        </authorList>
    </citation>
    <scope>NUCLEOTIDE SEQUENCE</scope>
    <source>
        <strain evidence="2">cv. G1812</strain>
    </source>
</reference>
<dbReference type="Proteomes" id="UP000015106">
    <property type="component" value="Chromosome 1"/>
</dbReference>
<protein>
    <submittedName>
        <fullName evidence="1">Uncharacterized protein</fullName>
    </submittedName>
</protein>
<proteinExistence type="predicted"/>
<evidence type="ECO:0000313" key="2">
    <source>
        <dbReference type="Proteomes" id="UP000015106"/>
    </source>
</evidence>
<reference evidence="1" key="2">
    <citation type="submission" date="2018-03" db="EMBL/GenBank/DDBJ databases">
        <title>The Triticum urartu genome reveals the dynamic nature of wheat genome evolution.</title>
        <authorList>
            <person name="Ling H."/>
            <person name="Ma B."/>
            <person name="Shi X."/>
            <person name="Liu H."/>
            <person name="Dong L."/>
            <person name="Sun H."/>
            <person name="Cao Y."/>
            <person name="Gao Q."/>
            <person name="Zheng S."/>
            <person name="Li Y."/>
            <person name="Yu Y."/>
            <person name="Du H."/>
            <person name="Qi M."/>
            <person name="Li Y."/>
            <person name="Yu H."/>
            <person name="Cui Y."/>
            <person name="Wang N."/>
            <person name="Chen C."/>
            <person name="Wu H."/>
            <person name="Zhao Y."/>
            <person name="Zhang J."/>
            <person name="Li Y."/>
            <person name="Zhou W."/>
            <person name="Zhang B."/>
            <person name="Hu W."/>
            <person name="Eijk M."/>
            <person name="Tang J."/>
            <person name="Witsenboer H."/>
            <person name="Zhao S."/>
            <person name="Li Z."/>
            <person name="Zhang A."/>
            <person name="Wang D."/>
            <person name="Liang C."/>
        </authorList>
    </citation>
    <scope>NUCLEOTIDE SEQUENCE [LARGE SCALE GENOMIC DNA]</scope>
    <source>
        <strain evidence="1">cv. G1812</strain>
    </source>
</reference>
<dbReference type="Gramene" id="TuG1812G0100001532.01.T01">
    <property type="protein sequence ID" value="TuG1812G0100001532.01.T01.cds374413"/>
    <property type="gene ID" value="TuG1812G0100001532.01"/>
</dbReference>